<dbReference type="STRING" id="1035707.SAMN05216552_101430"/>
<sequence length="149" mass="16479">MAKGLSFLFEARGTSAQNLVQGLSQGTGNGPDILHYLWLVEIPAPVYKDDHKTYLLTTVYDENFEAYIGDLVKADFEKTGGKFFDAAAQGIEGLQAMVPVHKHLSEFINFVAQHDLTQTNPAGPFTQFYPWTAALIHSKLGPHQPSDKQ</sequence>
<gene>
    <name evidence="1" type="ORF">SAMN05216552_101430</name>
</gene>
<proteinExistence type="predicted"/>
<reference evidence="2" key="1">
    <citation type="submission" date="2016-10" db="EMBL/GenBank/DDBJ databases">
        <authorList>
            <person name="Varghese N."/>
            <person name="Submissions S."/>
        </authorList>
    </citation>
    <scope>NUCLEOTIDE SEQUENCE [LARGE SCALE GENOMIC DNA]</scope>
    <source>
        <strain evidence="2">CGMCC 1.11014</strain>
    </source>
</reference>
<dbReference type="EMBL" id="FPBO01000014">
    <property type="protein sequence ID" value="SFU90742.1"/>
    <property type="molecule type" value="Genomic_DNA"/>
</dbReference>
<dbReference type="OrthoDB" id="116741at2"/>
<name>A0A1I7K009_9BURK</name>
<dbReference type="RefSeq" id="WP_143133163.1">
    <property type="nucleotide sequence ID" value="NZ_FPBO01000014.1"/>
</dbReference>
<dbReference type="Proteomes" id="UP000199391">
    <property type="component" value="Unassembled WGS sequence"/>
</dbReference>
<protein>
    <submittedName>
        <fullName evidence="1">Uncharacterized protein</fullName>
    </submittedName>
</protein>
<organism evidence="1 2">
    <name type="scientific">Pseudoduganella namucuonensis</name>
    <dbReference type="NCBI Taxonomy" id="1035707"/>
    <lineage>
        <taxon>Bacteria</taxon>
        <taxon>Pseudomonadati</taxon>
        <taxon>Pseudomonadota</taxon>
        <taxon>Betaproteobacteria</taxon>
        <taxon>Burkholderiales</taxon>
        <taxon>Oxalobacteraceae</taxon>
        <taxon>Telluria group</taxon>
        <taxon>Pseudoduganella</taxon>
    </lineage>
</organism>
<dbReference type="AlphaFoldDB" id="A0A1I7K009"/>
<keyword evidence="2" id="KW-1185">Reference proteome</keyword>
<accession>A0A1I7K009</accession>
<evidence type="ECO:0000313" key="1">
    <source>
        <dbReference type="EMBL" id="SFU90742.1"/>
    </source>
</evidence>
<evidence type="ECO:0000313" key="2">
    <source>
        <dbReference type="Proteomes" id="UP000199391"/>
    </source>
</evidence>